<name>A0A1E3Q9B8_LIPST</name>
<evidence type="ECO:0000256" key="3">
    <source>
        <dbReference type="ARBA" id="ARBA00023002"/>
    </source>
</evidence>
<dbReference type="GO" id="GO:0034599">
    <property type="term" value="P:cellular response to oxidative stress"/>
    <property type="evidence" value="ECO:0007669"/>
    <property type="project" value="UniProtKB-ARBA"/>
</dbReference>
<keyword evidence="3" id="KW-0560">Oxidoreductase</keyword>
<evidence type="ECO:0000256" key="1">
    <source>
        <dbReference type="ARBA" id="ARBA00005591"/>
    </source>
</evidence>
<dbReference type="GO" id="GO:0008113">
    <property type="term" value="F:peptide-methionine (S)-S-oxide reductase activity"/>
    <property type="evidence" value="ECO:0007669"/>
    <property type="project" value="UniProtKB-EC"/>
</dbReference>
<proteinExistence type="inferred from homology"/>
<protein>
    <recommendedName>
        <fullName evidence="2">peptide-methionine (S)-S-oxide reductase</fullName>
        <ecNumber evidence="2">1.8.4.11</ecNumber>
    </recommendedName>
    <alternativeName>
        <fullName evidence="4">Peptide-methionine (S)-S-oxide reductase</fullName>
    </alternativeName>
</protein>
<comment type="similarity">
    <text evidence="1">Belongs to the MsrA Met sulfoxide reductase family.</text>
</comment>
<dbReference type="EC" id="1.8.4.11" evidence="2"/>
<evidence type="ECO:0000259" key="7">
    <source>
        <dbReference type="Pfam" id="PF01625"/>
    </source>
</evidence>
<dbReference type="OrthoDB" id="77405at2759"/>
<feature type="domain" description="Peptide methionine sulphoxide reductase MsrA" evidence="7">
    <location>
        <begin position="46"/>
        <end position="201"/>
    </location>
</feature>
<keyword evidence="9" id="KW-1185">Reference proteome</keyword>
<evidence type="ECO:0000313" key="8">
    <source>
        <dbReference type="EMBL" id="ODQ74285.1"/>
    </source>
</evidence>
<gene>
    <name evidence="8" type="ORF">LIPSTDRAFT_69867</name>
</gene>
<evidence type="ECO:0000256" key="2">
    <source>
        <dbReference type="ARBA" id="ARBA00012502"/>
    </source>
</evidence>
<dbReference type="Gene3D" id="3.30.1060.10">
    <property type="entry name" value="Peptide methionine sulphoxide reductase MsrA"/>
    <property type="match status" value="1"/>
</dbReference>
<dbReference type="InterPro" id="IPR002569">
    <property type="entry name" value="Met_Sox_Rdtase_MsrA_dom"/>
</dbReference>
<dbReference type="Pfam" id="PF01625">
    <property type="entry name" value="PMSR"/>
    <property type="match status" value="1"/>
</dbReference>
<accession>A0A1E3Q9B8</accession>
<organism evidence="8 9">
    <name type="scientific">Lipomyces starkeyi NRRL Y-11557</name>
    <dbReference type="NCBI Taxonomy" id="675824"/>
    <lineage>
        <taxon>Eukaryota</taxon>
        <taxon>Fungi</taxon>
        <taxon>Dikarya</taxon>
        <taxon>Ascomycota</taxon>
        <taxon>Saccharomycotina</taxon>
        <taxon>Lipomycetes</taxon>
        <taxon>Lipomycetales</taxon>
        <taxon>Lipomycetaceae</taxon>
        <taxon>Lipomyces</taxon>
    </lineage>
</organism>
<comment type="catalytic activity">
    <reaction evidence="6">
        <text>[thioredoxin]-disulfide + L-methionine + H2O = L-methionine (S)-S-oxide + [thioredoxin]-dithiol</text>
        <dbReference type="Rhea" id="RHEA:19993"/>
        <dbReference type="Rhea" id="RHEA-COMP:10698"/>
        <dbReference type="Rhea" id="RHEA-COMP:10700"/>
        <dbReference type="ChEBI" id="CHEBI:15377"/>
        <dbReference type="ChEBI" id="CHEBI:29950"/>
        <dbReference type="ChEBI" id="CHEBI:50058"/>
        <dbReference type="ChEBI" id="CHEBI:57844"/>
        <dbReference type="ChEBI" id="CHEBI:58772"/>
        <dbReference type="EC" id="1.8.4.11"/>
    </reaction>
</comment>
<evidence type="ECO:0000256" key="5">
    <source>
        <dbReference type="ARBA" id="ARBA00047806"/>
    </source>
</evidence>
<evidence type="ECO:0000256" key="4">
    <source>
        <dbReference type="ARBA" id="ARBA00030643"/>
    </source>
</evidence>
<dbReference type="STRING" id="675824.A0A1E3Q9B8"/>
<dbReference type="NCBIfam" id="TIGR00401">
    <property type="entry name" value="msrA"/>
    <property type="match status" value="1"/>
</dbReference>
<dbReference type="Proteomes" id="UP000094385">
    <property type="component" value="Unassembled WGS sequence"/>
</dbReference>
<evidence type="ECO:0000256" key="6">
    <source>
        <dbReference type="ARBA" id="ARBA00048782"/>
    </source>
</evidence>
<dbReference type="InterPro" id="IPR036509">
    <property type="entry name" value="Met_Sox_Rdtase_MsrA_sf"/>
</dbReference>
<dbReference type="AlphaFoldDB" id="A0A1E3Q9B8"/>
<dbReference type="PANTHER" id="PTHR43774:SF1">
    <property type="entry name" value="PEPTIDE METHIONINE SULFOXIDE REDUCTASE MSRA 2"/>
    <property type="match status" value="1"/>
</dbReference>
<reference evidence="8 9" key="1">
    <citation type="journal article" date="2016" name="Proc. Natl. Acad. Sci. U.S.A.">
        <title>Comparative genomics of biotechnologically important yeasts.</title>
        <authorList>
            <person name="Riley R."/>
            <person name="Haridas S."/>
            <person name="Wolfe K.H."/>
            <person name="Lopes M.R."/>
            <person name="Hittinger C.T."/>
            <person name="Goeker M."/>
            <person name="Salamov A.A."/>
            <person name="Wisecaver J.H."/>
            <person name="Long T.M."/>
            <person name="Calvey C.H."/>
            <person name="Aerts A.L."/>
            <person name="Barry K.W."/>
            <person name="Choi C."/>
            <person name="Clum A."/>
            <person name="Coughlan A.Y."/>
            <person name="Deshpande S."/>
            <person name="Douglass A.P."/>
            <person name="Hanson S.J."/>
            <person name="Klenk H.-P."/>
            <person name="LaButti K.M."/>
            <person name="Lapidus A."/>
            <person name="Lindquist E.A."/>
            <person name="Lipzen A.M."/>
            <person name="Meier-Kolthoff J.P."/>
            <person name="Ohm R.A."/>
            <person name="Otillar R.P."/>
            <person name="Pangilinan J.L."/>
            <person name="Peng Y."/>
            <person name="Rokas A."/>
            <person name="Rosa C.A."/>
            <person name="Scheuner C."/>
            <person name="Sibirny A.A."/>
            <person name="Slot J.C."/>
            <person name="Stielow J.B."/>
            <person name="Sun H."/>
            <person name="Kurtzman C.P."/>
            <person name="Blackwell M."/>
            <person name="Grigoriev I.V."/>
            <person name="Jeffries T.W."/>
        </authorList>
    </citation>
    <scope>NUCLEOTIDE SEQUENCE [LARGE SCALE GENOMIC DNA]</scope>
    <source>
        <strain evidence="8 9">NRRL Y-11557</strain>
    </source>
</reference>
<comment type="catalytic activity">
    <reaction evidence="5">
        <text>L-methionyl-[protein] + [thioredoxin]-disulfide + H2O = L-methionyl-(S)-S-oxide-[protein] + [thioredoxin]-dithiol</text>
        <dbReference type="Rhea" id="RHEA:14217"/>
        <dbReference type="Rhea" id="RHEA-COMP:10698"/>
        <dbReference type="Rhea" id="RHEA-COMP:10700"/>
        <dbReference type="Rhea" id="RHEA-COMP:12313"/>
        <dbReference type="Rhea" id="RHEA-COMP:12315"/>
        <dbReference type="ChEBI" id="CHEBI:15377"/>
        <dbReference type="ChEBI" id="CHEBI:16044"/>
        <dbReference type="ChEBI" id="CHEBI:29950"/>
        <dbReference type="ChEBI" id="CHEBI:44120"/>
        <dbReference type="ChEBI" id="CHEBI:50058"/>
        <dbReference type="EC" id="1.8.4.11"/>
    </reaction>
</comment>
<evidence type="ECO:0000313" key="9">
    <source>
        <dbReference type="Proteomes" id="UP000094385"/>
    </source>
</evidence>
<dbReference type="SUPFAM" id="SSF55068">
    <property type="entry name" value="Peptide methionine sulfoxide reductase"/>
    <property type="match status" value="1"/>
</dbReference>
<sequence length="211" mass="23685">MASLLQHFIRPFRGSTIVPQSTSGATSTMTGPLSPTMTVPDSAEVATVAAGCFWGVEHIYRKYFGNGKGLLDARVGYSGGTTGSPSYREVCTDTTGHAEAIQIVFDPKVVSYETLIDFFFRMHDPTTVNRQGPDRGSQYRSAIFYHSDEQRQIAEDVREKLQKTFYTSNPIVTQILPVENFWDAETYHQLYLVKNPYGYECPTHYLRTSAN</sequence>
<dbReference type="HAMAP" id="MF_01401">
    <property type="entry name" value="MsrA"/>
    <property type="match status" value="1"/>
</dbReference>
<dbReference type="FunFam" id="3.30.1060.10:FF:000006">
    <property type="entry name" value="Peptide methionine sulfoxide reductase"/>
    <property type="match status" value="1"/>
</dbReference>
<dbReference type="EMBL" id="KV454292">
    <property type="protein sequence ID" value="ODQ74285.1"/>
    <property type="molecule type" value="Genomic_DNA"/>
</dbReference>
<dbReference type="PANTHER" id="PTHR43774">
    <property type="entry name" value="PEPTIDE METHIONINE SULFOXIDE REDUCTASE"/>
    <property type="match status" value="1"/>
</dbReference>